<dbReference type="PANTHER" id="PTHR43115">
    <property type="entry name" value="DEHYDROGENASE/REDUCTASE SDR FAMILY MEMBER 11"/>
    <property type="match status" value="1"/>
</dbReference>
<evidence type="ECO:0000256" key="1">
    <source>
        <dbReference type="ARBA" id="ARBA00006484"/>
    </source>
</evidence>
<dbReference type="PANTHER" id="PTHR43115:SF4">
    <property type="entry name" value="DEHYDROGENASE_REDUCTASE SDR FAMILY MEMBER 11"/>
    <property type="match status" value="1"/>
</dbReference>
<accession>A0A0P7ZT79</accession>
<dbReference type="PRINTS" id="PR00080">
    <property type="entry name" value="SDRFAMILY"/>
</dbReference>
<dbReference type="STRING" id="1666911.HLUCCA11_18635"/>
<dbReference type="InterPro" id="IPR020904">
    <property type="entry name" value="Sc_DH/Rdtase_CS"/>
</dbReference>
<dbReference type="AlphaFoldDB" id="A0A0P7ZT79"/>
<proteinExistence type="inferred from homology"/>
<evidence type="ECO:0000256" key="2">
    <source>
        <dbReference type="ARBA" id="ARBA00023002"/>
    </source>
</evidence>
<dbReference type="InterPro" id="IPR036291">
    <property type="entry name" value="NAD(P)-bd_dom_sf"/>
</dbReference>
<dbReference type="PROSITE" id="PS00061">
    <property type="entry name" value="ADH_SHORT"/>
    <property type="match status" value="1"/>
</dbReference>
<evidence type="ECO:0000256" key="4">
    <source>
        <dbReference type="SAM" id="MobiDB-lite"/>
    </source>
</evidence>
<dbReference type="EMBL" id="LJZR01000032">
    <property type="protein sequence ID" value="KPQ33433.1"/>
    <property type="molecule type" value="Genomic_DNA"/>
</dbReference>
<protein>
    <submittedName>
        <fullName evidence="5">NADP-dependent 3-hydroxy acid dehydrogenase YdfG</fullName>
    </submittedName>
</protein>
<comment type="similarity">
    <text evidence="1 3">Belongs to the short-chain dehydrogenases/reductases (SDR) family.</text>
</comment>
<feature type="region of interest" description="Disordered" evidence="4">
    <location>
        <begin position="1"/>
        <end position="20"/>
    </location>
</feature>
<dbReference type="PATRIC" id="fig|1666911.3.peg.1950"/>
<dbReference type="Gene3D" id="3.40.50.720">
    <property type="entry name" value="NAD(P)-binding Rossmann-like Domain"/>
    <property type="match status" value="1"/>
</dbReference>
<dbReference type="FunFam" id="3.40.50.720:FF:000047">
    <property type="entry name" value="NADP-dependent L-serine/L-allo-threonine dehydrogenase"/>
    <property type="match status" value="1"/>
</dbReference>
<evidence type="ECO:0000313" key="5">
    <source>
        <dbReference type="EMBL" id="KPQ33433.1"/>
    </source>
</evidence>
<dbReference type="Proteomes" id="UP000050465">
    <property type="component" value="Unassembled WGS sequence"/>
</dbReference>
<reference evidence="5 6" key="1">
    <citation type="submission" date="2015-09" db="EMBL/GenBank/DDBJ databases">
        <title>Identification and resolution of microdiversity through metagenomic sequencing of parallel consortia.</title>
        <authorList>
            <person name="Nelson W.C."/>
            <person name="Romine M.F."/>
            <person name="Lindemann S.R."/>
        </authorList>
    </citation>
    <scope>NUCLEOTIDE SEQUENCE [LARGE SCALE GENOMIC DNA]</scope>
    <source>
        <strain evidence="5">Ana</strain>
    </source>
</reference>
<sequence length="261" mass="28445">MASPIARASELTPADPTKRPVAMVTGASSGIGLAIAQQLATSGYNLAICARRENRLAEVANTLRRQNIDVLSQVVDLRDESQILSFFTAVKRQWNQLDVLINNAGLGHKESLMSGETEAWREMLEVNVLALCICTREAISLMQPVNKGHIVHVSSMSGHRVPAITGVYSATKFAVRSLTETLRRELRASNSAIRITSVSPGIVETEFAQKYHQSADQAAQTYSQFPVLQAVDIANAVSYALSQPAHVEVNDILVRPTHQES</sequence>
<dbReference type="Pfam" id="PF00106">
    <property type="entry name" value="adh_short"/>
    <property type="match status" value="1"/>
</dbReference>
<dbReference type="GO" id="GO:0016616">
    <property type="term" value="F:oxidoreductase activity, acting on the CH-OH group of donors, NAD or NADP as acceptor"/>
    <property type="evidence" value="ECO:0007669"/>
    <property type="project" value="UniProtKB-ARBA"/>
</dbReference>
<dbReference type="InterPro" id="IPR002347">
    <property type="entry name" value="SDR_fam"/>
</dbReference>
<name>A0A0P7ZT79_9CYAN</name>
<gene>
    <name evidence="5" type="ORF">HLUCCA11_18635</name>
</gene>
<evidence type="ECO:0000313" key="6">
    <source>
        <dbReference type="Proteomes" id="UP000050465"/>
    </source>
</evidence>
<dbReference type="PRINTS" id="PR00081">
    <property type="entry name" value="GDHRDH"/>
</dbReference>
<organism evidence="5 6">
    <name type="scientific">Phormidesmis priestleyi Ana</name>
    <dbReference type="NCBI Taxonomy" id="1666911"/>
    <lineage>
        <taxon>Bacteria</taxon>
        <taxon>Bacillati</taxon>
        <taxon>Cyanobacteriota</taxon>
        <taxon>Cyanophyceae</taxon>
        <taxon>Leptolyngbyales</taxon>
        <taxon>Leptolyngbyaceae</taxon>
        <taxon>Phormidesmis</taxon>
    </lineage>
</organism>
<evidence type="ECO:0000256" key="3">
    <source>
        <dbReference type="RuleBase" id="RU000363"/>
    </source>
</evidence>
<keyword evidence="2" id="KW-0560">Oxidoreductase</keyword>
<comment type="caution">
    <text evidence="5">The sequence shown here is derived from an EMBL/GenBank/DDBJ whole genome shotgun (WGS) entry which is preliminary data.</text>
</comment>
<dbReference type="SUPFAM" id="SSF51735">
    <property type="entry name" value="NAD(P)-binding Rossmann-fold domains"/>
    <property type="match status" value="1"/>
</dbReference>